<evidence type="ECO:0000256" key="2">
    <source>
        <dbReference type="SAM" id="MobiDB-lite"/>
    </source>
</evidence>
<evidence type="ECO:0000256" key="3">
    <source>
        <dbReference type="SAM" id="SignalP"/>
    </source>
</evidence>
<dbReference type="InterPro" id="IPR035986">
    <property type="entry name" value="PKD_dom_sf"/>
</dbReference>
<sequence>MTVFSRTSFRFLSSTVAVALAATVGAAVPGPAQAHEDHGHILIFTEAPAGPWHDAAIAQGAPKLEAALEAAGMDATIVNDSTGVFTDEGLSSYDAMVAFQINGDPWTADEKAAMERWMAAGNGIAAVHNATDMRGNYAWWDEMVGSLMPGHAPTGTDPGQPGVVRIEDHDHPSTDHFAETRWQRSDEWYNFSNNVRGTAHILATMDETTYQGGTMGYDHPISWCKPYEGGRFWATALGHFPSHFDEPKFKEHLVGGVKYVAGLEPGDCGGTVWGNYEKVPLDQNTSAPFAMDVAPDGKVFLTELVRGQIRVYDPKSQTTSTAITIPVYSGGEDGLLGITLANDFATSGHLYIYYSPASPDDTDPANFVNRLSRLTYDHGTGTIDRATERVLLQVPARRLPDEPGHTGGGLDIDADGNLYLGVGDDVNPHSEPSGGYAPLSERNGTFHDARATSANTNDLRGKLLRITPKPDGSGYTIPEGNLFPESADAGDKTRPEIYAMGFRNPFRFSIDPETGWIGMADYSPDNSTDAPATRGPAGIAEWNLIKAPGNYGWPLCMGNNEPFRDVDYGSSTPNNPPIVGDFFDCQNPVNDSVHNTGLTNLPPARPADMFYGYKRSSVPAVINQGGGLAPMGGPFYQYDESLESDTKFPAAFDGKPFFYDWARNKMYNVQLKEDAGSTAPGGAVEKVNPFLPQEQFLAPIDSKFGPDGSLYVLDWGGGFGRDNPNSGLHRIDYIQGSRSPVASISAEPTSGHAPLTVAFDGSASSDPEGAELAYAWDFEDDGAVDATTATASHTYGTKGVHTARLTVTDPDGKDGTTTVAITVGNTQPTVEFNLPPSGSFFDFGDDISWEVQVTDPEDGVVSGDDVVIQPALGHDDHAHHTQPLSGLTGSTPTSLGGHAPDENIFFAIDARYQDKGGEGGANPLTGSATTVVFPKLRQAEFFDAKSENATLAPGRDPAGGGQVVVGGDGAWVRFDPVSFHRVDELALRVSAAAASSLELRQGAPDRELLATIDVPATGTAYRDVKVDVSELGADSRNIYVVFPGPAVRLNFLEALGQGSSPAARPQVAITAPQEGVQLEPDTDVQVTADASDADGTVATVEFFVGETKIGEDDTAPYEVTWRTPAEEDLYHLTAVATDNDGRTTTSRVSVAQVGELFGALQPFTNVNGAFEKLGPGQFRITGAGNDTWQAIDQYSTLFHPGAADEKWEAVVRVDAHTMTHGAAKAGIMVRNDITLPGVSPGYAMVALRPSGGIEFLTDTNGNGQLDSSVQSGTSGTPKWLKLRRDEGGYSAAWSNNGTTWTQVGTKLTLPGAAATQDIGIFEMSHEAAAKSADFSQFTVDTDPTDPAPEPISDPLSCPTGPLSDEFDGASMSPKWGLRYAAGSPITQSGGTLNLPVTTGDINEDETGPVSFAGQPVPAGDWTATTKVELAHTSHWQWAGIVVHQNDNNYNKLAFVRTQAGGRIIEFQTENNGSRTTPAAPAVPADFPTTVNLRLVNTGGTLTGAYSTDGAAWTSLNGSLALKPDARIGVMAAGDLGTTRAVAKADWFRFAPEPQATEVDPNDEFDGARLDGCRWAESVRYHSATEEVAGGHLRITTQPGDIDGNNPVSPRNFILQDAPEGDWVATTRFKAPLKHRYQLAGLLMYADDNNYVKTDVVAYNTPGAALDLRAEAGREVNGAISGGSNLNIADSTESGYWYLRVTKTGNQYVPEVSDGGTNWTPIGSGITFDRPLESLGLMAIGPSQEEPVVVEFDYFHLDAEEDDTTAPTTALTLDPSDADGENGWYVSAPSFTLAADDGDGSGVDSTEYRIGGGAWTPYEGTPVDLAGAADGEVVIGYRSTDQAGNVAEPATTRVRLDRDAPQTTPTVTDDGDTKVVTLTAEDRASGVAGTEVKVDDNAWHAYDAPVRIDAPGDHVVAYRSTDAAGLVEAAGSVTVTVTDTTGPVLRVTGLVAGRTYSHAAQPTLGWTATPTGSPVDRVVATIGHRTVGQGRLELWRFPVGGNVLTVTATDEAGNSTTVRVRFRVTTSIAAVRTLVQRFADQGSMNRRVERRILAHLATAARLDRRGRDRQAAAALVRARDVAGRIRVPVHRRVVRSDLAILIRRLR</sequence>
<dbReference type="InterPro" id="IPR011042">
    <property type="entry name" value="6-blade_b-propeller_TolB-like"/>
</dbReference>
<keyword evidence="6" id="KW-1185">Reference proteome</keyword>
<dbReference type="InterPro" id="IPR006584">
    <property type="entry name" value="Cellulose-bd_IV"/>
</dbReference>
<dbReference type="Gene3D" id="2.60.120.260">
    <property type="entry name" value="Galactose-binding domain-like"/>
    <property type="match status" value="1"/>
</dbReference>
<gene>
    <name evidence="5" type="ORF">ACFPQB_10945</name>
</gene>
<dbReference type="SUPFAM" id="SSF49299">
    <property type="entry name" value="PKD domain"/>
    <property type="match status" value="1"/>
</dbReference>
<dbReference type="EMBL" id="JBHSNS010000004">
    <property type="protein sequence ID" value="MFC5729434.1"/>
    <property type="molecule type" value="Genomic_DNA"/>
</dbReference>
<protein>
    <submittedName>
        <fullName evidence="5">ThuA domain-containing protein</fullName>
    </submittedName>
</protein>
<dbReference type="SMART" id="SM00606">
    <property type="entry name" value="CBD_IV"/>
    <property type="match status" value="1"/>
</dbReference>
<dbReference type="Gene3D" id="2.120.10.30">
    <property type="entry name" value="TolB, C-terminal domain"/>
    <property type="match status" value="1"/>
</dbReference>
<dbReference type="InterPro" id="IPR005084">
    <property type="entry name" value="CBM6"/>
</dbReference>
<evidence type="ECO:0000259" key="4">
    <source>
        <dbReference type="PROSITE" id="PS50093"/>
    </source>
</evidence>
<dbReference type="InterPro" id="IPR029062">
    <property type="entry name" value="Class_I_gatase-like"/>
</dbReference>
<dbReference type="Pfam" id="PF18911">
    <property type="entry name" value="PKD_4"/>
    <property type="match status" value="1"/>
</dbReference>
<dbReference type="Pfam" id="PF17957">
    <property type="entry name" value="Big_7"/>
    <property type="match status" value="1"/>
</dbReference>
<dbReference type="Gene3D" id="2.60.120.200">
    <property type="match status" value="3"/>
</dbReference>
<dbReference type="Pfam" id="PF06283">
    <property type="entry name" value="ThuA"/>
    <property type="match status" value="1"/>
</dbReference>
<dbReference type="Pfam" id="PF07995">
    <property type="entry name" value="GSDH"/>
    <property type="match status" value="1"/>
</dbReference>
<dbReference type="InterPro" id="IPR000601">
    <property type="entry name" value="PKD_dom"/>
</dbReference>
<dbReference type="Proteomes" id="UP001596072">
    <property type="component" value="Unassembled WGS sequence"/>
</dbReference>
<accession>A0ABW0ZEJ6</accession>
<dbReference type="SUPFAM" id="SSF49899">
    <property type="entry name" value="Concanavalin A-like lectins/glucanases"/>
    <property type="match status" value="3"/>
</dbReference>
<dbReference type="PROSITE" id="PS50093">
    <property type="entry name" value="PKD"/>
    <property type="match status" value="1"/>
</dbReference>
<dbReference type="PANTHER" id="PTHR40469:SF2">
    <property type="entry name" value="GALACTOSE-BINDING DOMAIN-LIKE SUPERFAMILY PROTEIN"/>
    <property type="match status" value="1"/>
</dbReference>
<dbReference type="Gene3D" id="3.40.50.880">
    <property type="match status" value="1"/>
</dbReference>
<feature type="chain" id="PRO_5045653575" evidence="3">
    <location>
        <begin position="35"/>
        <end position="2105"/>
    </location>
</feature>
<dbReference type="SUPFAM" id="SSF50952">
    <property type="entry name" value="Soluble quinoprotein glucose dehydrogenase"/>
    <property type="match status" value="1"/>
</dbReference>
<dbReference type="Gene3D" id="2.60.40.10">
    <property type="entry name" value="Immunoglobulins"/>
    <property type="match status" value="2"/>
</dbReference>
<evidence type="ECO:0000313" key="6">
    <source>
        <dbReference type="Proteomes" id="UP001596072"/>
    </source>
</evidence>
<dbReference type="InterPro" id="IPR013783">
    <property type="entry name" value="Ig-like_fold"/>
</dbReference>
<dbReference type="CDD" id="cd04084">
    <property type="entry name" value="CBM6_xylanase-like"/>
    <property type="match status" value="1"/>
</dbReference>
<dbReference type="InterPro" id="IPR041542">
    <property type="entry name" value="GH43_C2"/>
</dbReference>
<organism evidence="5 6">
    <name type="scientific">Nocardioides vastitatis</name>
    <dbReference type="NCBI Taxonomy" id="2568655"/>
    <lineage>
        <taxon>Bacteria</taxon>
        <taxon>Bacillati</taxon>
        <taxon>Actinomycetota</taxon>
        <taxon>Actinomycetes</taxon>
        <taxon>Propionibacteriales</taxon>
        <taxon>Nocardioidaceae</taxon>
        <taxon>Nocardioides</taxon>
    </lineage>
</organism>
<proteinExistence type="predicted"/>
<dbReference type="InterPro" id="IPR013320">
    <property type="entry name" value="ConA-like_dom_sf"/>
</dbReference>
<keyword evidence="1 3" id="KW-0732">Signal</keyword>
<dbReference type="SUPFAM" id="SSF49785">
    <property type="entry name" value="Galactose-binding domain-like"/>
    <property type="match status" value="1"/>
</dbReference>
<dbReference type="Pfam" id="PF17851">
    <property type="entry name" value="GH43_C2"/>
    <property type="match status" value="2"/>
</dbReference>
<evidence type="ECO:0000313" key="5">
    <source>
        <dbReference type="EMBL" id="MFC5729434.1"/>
    </source>
</evidence>
<evidence type="ECO:0000256" key="1">
    <source>
        <dbReference type="ARBA" id="ARBA00022729"/>
    </source>
</evidence>
<dbReference type="InterPro" id="IPR008979">
    <property type="entry name" value="Galactose-bd-like_sf"/>
</dbReference>
<reference evidence="6" key="1">
    <citation type="journal article" date="2019" name="Int. J. Syst. Evol. Microbiol.">
        <title>The Global Catalogue of Microorganisms (GCM) 10K type strain sequencing project: providing services to taxonomists for standard genome sequencing and annotation.</title>
        <authorList>
            <consortium name="The Broad Institute Genomics Platform"/>
            <consortium name="The Broad Institute Genome Sequencing Center for Infectious Disease"/>
            <person name="Wu L."/>
            <person name="Ma J."/>
        </authorList>
    </citation>
    <scope>NUCLEOTIDE SEQUENCE [LARGE SCALE GENOMIC DNA]</scope>
    <source>
        <strain evidence="6">YIM 94188</strain>
    </source>
</reference>
<feature type="signal peptide" evidence="3">
    <location>
        <begin position="1"/>
        <end position="34"/>
    </location>
</feature>
<dbReference type="SUPFAM" id="SSF52317">
    <property type="entry name" value="Class I glutamine amidotransferase-like"/>
    <property type="match status" value="1"/>
</dbReference>
<feature type="domain" description="PKD" evidence="4">
    <location>
        <begin position="740"/>
        <end position="823"/>
    </location>
</feature>
<dbReference type="SMART" id="SM00089">
    <property type="entry name" value="PKD"/>
    <property type="match status" value="2"/>
</dbReference>
<name>A0ABW0ZEJ6_9ACTN</name>
<dbReference type="InterPro" id="IPR011041">
    <property type="entry name" value="Quinoprot_gluc/sorb_DH_b-prop"/>
</dbReference>
<dbReference type="Pfam" id="PF03422">
    <property type="entry name" value="CBM_6"/>
    <property type="match status" value="1"/>
</dbReference>
<dbReference type="NCBIfam" id="NF047446">
    <property type="entry name" value="barrel_OmpL47"/>
    <property type="match status" value="2"/>
</dbReference>
<dbReference type="InterPro" id="IPR022409">
    <property type="entry name" value="PKD/Chitinase_dom"/>
</dbReference>
<feature type="region of interest" description="Disordered" evidence="2">
    <location>
        <begin position="875"/>
        <end position="896"/>
    </location>
</feature>
<comment type="caution">
    <text evidence="5">The sequence shown here is derived from an EMBL/GenBank/DDBJ whole genome shotgun (WGS) entry which is preliminary data.</text>
</comment>
<feature type="compositionally biased region" description="Low complexity" evidence="2">
    <location>
        <begin position="883"/>
        <end position="896"/>
    </location>
</feature>
<feature type="region of interest" description="Disordered" evidence="2">
    <location>
        <begin position="470"/>
        <end position="489"/>
    </location>
</feature>
<dbReference type="InterPro" id="IPR058094">
    <property type="entry name" value="Ig-like_OmpL47-like"/>
</dbReference>
<dbReference type="PANTHER" id="PTHR40469">
    <property type="entry name" value="SECRETED GLYCOSYL HYDROLASE"/>
    <property type="match status" value="1"/>
</dbReference>
<dbReference type="RefSeq" id="WP_136432612.1">
    <property type="nucleotide sequence ID" value="NZ_JBHSNS010000004.1"/>
</dbReference>
<dbReference type="CDD" id="cd00146">
    <property type="entry name" value="PKD"/>
    <property type="match status" value="1"/>
</dbReference>
<dbReference type="InterPro" id="IPR012938">
    <property type="entry name" value="Glc/Sorbosone_DH"/>
</dbReference>
<dbReference type="InterPro" id="IPR029010">
    <property type="entry name" value="ThuA-like"/>
</dbReference>